<keyword evidence="2" id="KW-0378">Hydrolase</keyword>
<dbReference type="CDD" id="cd18011">
    <property type="entry name" value="DEXDc_RapA"/>
    <property type="match status" value="1"/>
</dbReference>
<evidence type="ECO:0000313" key="9">
    <source>
        <dbReference type="Proteomes" id="UP000284531"/>
    </source>
</evidence>
<evidence type="ECO:0000256" key="2">
    <source>
        <dbReference type="ARBA" id="ARBA00022801"/>
    </source>
</evidence>
<name>A0A419XA59_9BACT</name>
<dbReference type="GO" id="GO:0005524">
    <property type="term" value="F:ATP binding"/>
    <property type="evidence" value="ECO:0007669"/>
    <property type="project" value="InterPro"/>
</dbReference>
<dbReference type="CDD" id="cd18793">
    <property type="entry name" value="SF2_C_SNF"/>
    <property type="match status" value="1"/>
</dbReference>
<feature type="domain" description="Helicase C-terminal" evidence="7">
    <location>
        <begin position="661"/>
        <end position="872"/>
    </location>
</feature>
<evidence type="ECO:0000259" key="6">
    <source>
        <dbReference type="PROSITE" id="PS51192"/>
    </source>
</evidence>
<evidence type="ECO:0000259" key="7">
    <source>
        <dbReference type="PROSITE" id="PS51194"/>
    </source>
</evidence>
<dbReference type="InterPro" id="IPR001650">
    <property type="entry name" value="Helicase_C-like"/>
</dbReference>
<keyword evidence="5" id="KW-0175">Coiled coil</keyword>
<feature type="coiled-coil region" evidence="5">
    <location>
        <begin position="844"/>
        <end position="874"/>
    </location>
</feature>
<dbReference type="InterPro" id="IPR027417">
    <property type="entry name" value="P-loop_NTPase"/>
</dbReference>
<dbReference type="Gene3D" id="3.40.50.10810">
    <property type="entry name" value="Tandem AAA-ATPase domain"/>
    <property type="match status" value="1"/>
</dbReference>
<dbReference type="EMBL" id="RAPQ01000008">
    <property type="protein sequence ID" value="RKE04460.1"/>
    <property type="molecule type" value="Genomic_DNA"/>
</dbReference>
<dbReference type="GO" id="GO:0016787">
    <property type="term" value="F:hydrolase activity"/>
    <property type="evidence" value="ECO:0007669"/>
    <property type="project" value="UniProtKB-KW"/>
</dbReference>
<dbReference type="AlphaFoldDB" id="A0A419XA59"/>
<dbReference type="InterPro" id="IPR006935">
    <property type="entry name" value="Helicase/UvrB_N"/>
</dbReference>
<protein>
    <submittedName>
        <fullName evidence="8">SNF2 domain-containing protein</fullName>
    </submittedName>
</protein>
<comment type="caution">
    <text evidence="8">The sequence shown here is derived from an EMBL/GenBank/DDBJ whole genome shotgun (WGS) entry which is preliminary data.</text>
</comment>
<keyword evidence="9" id="KW-1185">Reference proteome</keyword>
<evidence type="ECO:0000256" key="3">
    <source>
        <dbReference type="ARBA" id="ARBA00022806"/>
    </source>
</evidence>
<dbReference type="PANTHER" id="PTHR45766:SF6">
    <property type="entry name" value="SWI_SNF-RELATED MATRIX-ASSOCIATED ACTIN-DEPENDENT REGULATOR OF CHROMATIN SUBFAMILY A-LIKE PROTEIN 1"/>
    <property type="match status" value="1"/>
</dbReference>
<reference evidence="8 9" key="1">
    <citation type="submission" date="2018-09" db="EMBL/GenBank/DDBJ databases">
        <title>Genomic Encyclopedia of Archaeal and Bacterial Type Strains, Phase II (KMG-II): from individual species to whole genera.</title>
        <authorList>
            <person name="Goeker M."/>
        </authorList>
    </citation>
    <scope>NUCLEOTIDE SEQUENCE [LARGE SCALE GENOMIC DNA]</scope>
    <source>
        <strain evidence="8 9">DSM 21950</strain>
    </source>
</reference>
<proteinExistence type="predicted"/>
<feature type="domain" description="Helicase ATP-binding" evidence="6">
    <location>
        <begin position="236"/>
        <end position="397"/>
    </location>
</feature>
<accession>A0A419XA59</accession>
<dbReference type="InterPro" id="IPR038718">
    <property type="entry name" value="SNF2-like_sf"/>
</dbReference>
<dbReference type="PROSITE" id="PS51194">
    <property type="entry name" value="HELICASE_CTER"/>
    <property type="match status" value="1"/>
</dbReference>
<dbReference type="Pfam" id="PF04851">
    <property type="entry name" value="ResIII"/>
    <property type="match status" value="1"/>
</dbReference>
<evidence type="ECO:0000313" key="8">
    <source>
        <dbReference type="EMBL" id="RKE04460.1"/>
    </source>
</evidence>
<keyword evidence="1" id="KW-0547">Nucleotide-binding</keyword>
<sequence length="1055" mass="121572">MKIINNQDILLKEEFENTIQDNSKVYLSCNYFTVFALFELLPILNRVKHIQILLNIKNKDIEEFKFIQSEKEHKLNLLLDKPFRANKVISFIQKNTEIRKGGIGNQNILIVENDNVSTCFSLTPMDLDSVCLGLVASKLPVFINTFEDSDNQYLKLFNNVWQNGSQSAIDLVIDNVAKASKSIPAQDIYKYCVRQIFQDSAITDKADEKLQKVGFKDSKIWSLLYNFQKDAVIGAIEKIETFGGCIIADSVGLGKTFEALAVMKYYQLRNDRILVLAPKKLRENWTLYQLNDKRNILAQDRLNYDVLNHTDLTRERGLSGDINLEMINWGNYDLVVIDESHNFRNNPNKKDGITRYKRLMNDVIKANIRTKVLMLSATPVNNKMNDLKNQIAFITEGDDEAFASHGIDSITNLMRDSQRRFSDWYKSSDPEKLNAKDLMEKLDGGYFKILDMLTIARSRKHIEKYYDTTEIGKFPTRNTPITVKPGIDALEKFNDIEQLYDEISSLNLAAYTPLAYVRADKRELYEQKYDVQTHTGSVFKQVDREQSLIYLMRVNLLKRLESSIFSFRITLEKLIEFIEANINQIAKHYESDLALDVNIIDIETDDTELEDLLVGGKTKVLLQDMDLIKWQQNLELDRNILSQLLNEIEEIHAARDAKIIKLKELIESKLENPINDDNKKVIVFTAFADTANYLYNELQQWLYKEKKIYSALVTGSGTNKTNMKECKSDLNSILLNFSPLSKKRNEIYPEITDQIDILFCTDCISEGQNLQDCDYLINYDIHWNPVRIIQRFGRIDRIGSKNENIQLVNFFPSMELDGFIDLIARVQGRMVMLDVSATGEDNVISKNNKEMQDLEYRKRQLKQLQEQVMDIEDIQGNISITDLSFNDFKIDIEKSSDKELEALNEIPPASFAVVKSNLEDIKEGVLFCLKDTNNIEEKKLKDNIIYPYFLVYLSADGEHVVTAKQTKTALDYFRKLSMGRTRVMNDTVELFNKETRNSKKMEQYTELLRTAINNIVGVQEEFGLDSLATPGGATLLGNSINSEEDLELVAYLIIK</sequence>
<dbReference type="SMART" id="SM00487">
    <property type="entry name" value="DEXDc"/>
    <property type="match status" value="1"/>
</dbReference>
<organism evidence="8 9">
    <name type="scientific">Marinifilum flexuosum</name>
    <dbReference type="NCBI Taxonomy" id="1117708"/>
    <lineage>
        <taxon>Bacteria</taxon>
        <taxon>Pseudomonadati</taxon>
        <taxon>Bacteroidota</taxon>
        <taxon>Bacteroidia</taxon>
        <taxon>Marinilabiliales</taxon>
        <taxon>Marinifilaceae</taxon>
    </lineage>
</organism>
<dbReference type="Proteomes" id="UP000284531">
    <property type="component" value="Unassembled WGS sequence"/>
</dbReference>
<dbReference type="PROSITE" id="PS51192">
    <property type="entry name" value="HELICASE_ATP_BIND_1"/>
    <property type="match status" value="1"/>
</dbReference>
<dbReference type="GO" id="GO:0003677">
    <property type="term" value="F:DNA binding"/>
    <property type="evidence" value="ECO:0007669"/>
    <property type="project" value="InterPro"/>
</dbReference>
<dbReference type="InterPro" id="IPR049730">
    <property type="entry name" value="SNF2/RAD54-like_C"/>
</dbReference>
<dbReference type="GO" id="GO:0006281">
    <property type="term" value="P:DNA repair"/>
    <property type="evidence" value="ECO:0007669"/>
    <property type="project" value="TreeGrafter"/>
</dbReference>
<dbReference type="InterPro" id="IPR057342">
    <property type="entry name" value="DEXDc_RapA"/>
</dbReference>
<dbReference type="RefSeq" id="WP_120239235.1">
    <property type="nucleotide sequence ID" value="NZ_RAPQ01000008.1"/>
</dbReference>
<dbReference type="OrthoDB" id="9814088at2"/>
<keyword evidence="3" id="KW-0347">Helicase</keyword>
<dbReference type="GO" id="GO:0031297">
    <property type="term" value="P:replication fork processing"/>
    <property type="evidence" value="ECO:0007669"/>
    <property type="project" value="TreeGrafter"/>
</dbReference>
<dbReference type="SMART" id="SM00490">
    <property type="entry name" value="HELICc"/>
    <property type="match status" value="1"/>
</dbReference>
<evidence type="ECO:0000256" key="5">
    <source>
        <dbReference type="SAM" id="Coils"/>
    </source>
</evidence>
<gene>
    <name evidence="8" type="ORF">BXY64_1480</name>
</gene>
<keyword evidence="4" id="KW-0067">ATP-binding</keyword>
<dbReference type="Gene3D" id="3.40.50.300">
    <property type="entry name" value="P-loop containing nucleotide triphosphate hydrolases"/>
    <property type="match status" value="1"/>
</dbReference>
<evidence type="ECO:0000256" key="1">
    <source>
        <dbReference type="ARBA" id="ARBA00022741"/>
    </source>
</evidence>
<evidence type="ECO:0000256" key="4">
    <source>
        <dbReference type="ARBA" id="ARBA00022840"/>
    </source>
</evidence>
<dbReference type="PANTHER" id="PTHR45766">
    <property type="entry name" value="DNA ANNEALING HELICASE AND ENDONUCLEASE ZRANB3 FAMILY MEMBER"/>
    <property type="match status" value="1"/>
</dbReference>
<dbReference type="InterPro" id="IPR014001">
    <property type="entry name" value="Helicase_ATP-bd"/>
</dbReference>
<dbReference type="Pfam" id="PF00271">
    <property type="entry name" value="Helicase_C"/>
    <property type="match status" value="1"/>
</dbReference>
<dbReference type="SUPFAM" id="SSF52540">
    <property type="entry name" value="P-loop containing nucleoside triphosphate hydrolases"/>
    <property type="match status" value="2"/>
</dbReference>